<dbReference type="OrthoDB" id="9991317at2759"/>
<dbReference type="InterPro" id="IPR011990">
    <property type="entry name" value="TPR-like_helical_dom_sf"/>
</dbReference>
<dbReference type="AlphaFoldDB" id="A0A409YLB4"/>
<dbReference type="Pfam" id="PF12770">
    <property type="entry name" value="CHAT"/>
    <property type="match status" value="1"/>
</dbReference>
<dbReference type="InterPro" id="IPR024983">
    <property type="entry name" value="CHAT_dom"/>
</dbReference>
<proteinExistence type="predicted"/>
<comment type="caution">
    <text evidence="3">The sequence shown here is derived from an EMBL/GenBank/DDBJ whole genome shotgun (WGS) entry which is preliminary data.</text>
</comment>
<dbReference type="Proteomes" id="UP000284706">
    <property type="component" value="Unassembled WGS sequence"/>
</dbReference>
<protein>
    <recommendedName>
        <fullName evidence="2">CHAT domain-containing protein</fullName>
    </recommendedName>
</protein>
<dbReference type="EMBL" id="NHYE01000696">
    <property type="protein sequence ID" value="PPR03815.1"/>
    <property type="molecule type" value="Genomic_DNA"/>
</dbReference>
<dbReference type="STRING" id="231916.A0A409YLB4"/>
<keyword evidence="4" id="KW-1185">Reference proteome</keyword>
<gene>
    <name evidence="3" type="ORF">CVT26_000991</name>
</gene>
<dbReference type="PANTHER" id="PTHR19959:SF119">
    <property type="entry name" value="FUNGAL LIPASE-LIKE DOMAIN-CONTAINING PROTEIN"/>
    <property type="match status" value="1"/>
</dbReference>
<name>A0A409YLB4_9AGAR</name>
<dbReference type="InParanoid" id="A0A409YLB4"/>
<feature type="region of interest" description="Disordered" evidence="1">
    <location>
        <begin position="33"/>
        <end position="58"/>
    </location>
</feature>
<feature type="compositionally biased region" description="Polar residues" evidence="1">
    <location>
        <begin position="42"/>
        <end position="58"/>
    </location>
</feature>
<dbReference type="SUPFAM" id="SSF81901">
    <property type="entry name" value="HCP-like"/>
    <property type="match status" value="1"/>
</dbReference>
<sequence length="1261" mass="140018">MAKLDRPLPALKISVIVSSNDSEDLARFQIDLSDWSPPTEGPSETKSANFQTWKSQPSGAHPNFTLSLEVKDLVPEELIGRLQADRESADPSELYVYIQLCIPDQSTKAVMLNLCGDKFRDKFATTRNEGDIRAAIKAYADAIACLPEGDPNLANFTGDLGMGYYTCYDTFGKAPDAHDAIMKLETAVELTPDGDEDLLRWLDNLANAYLRRFEWTGELGDISEAIQLRRVAVKITPEGFEYLPILLTNLGVSFFRRFERVGDVADIAEAIQVQQRAVELAAEESSYLPSVLADLGNSFLRRFEVTGDMEDVLKSIEHQARAVQLASDKHPKAANFLDNLGASYIARFERTGDMEDIAESIRLRRRAVELTSSGHPFLPTRLSNLGNSLIRRFERTGELADINEAIKVQQEAVRLVPDGHADLPALLNGLGTSFFRRFDSSGELADISEAIQLQQRAVHLTPEGHADLPAWLSNLGSSFLTRFERNGELADLDESIQLQKRAVKLTPDSHADLPIRLSNLGMSLTNRFEKSKDPADAAESIKHQQRAVELTSEDHTIAHVLLNNLGIAFLHRFRELGEVNDLSESIRLWQRGIQLTPEDSANLPGMLNNVGTSLLARFDKTGDLEDISESIRVRKRAVELTSEGHADLPAWLNNVGASYLRLYERTNQQDALESALENFRLAALSSTGAPSVCMLGARNWAALLKRSSSTSPAQLLEAHERIIQLLTLITGFENTLKQRQELLIQSSQLSTAAAAAALSVNSPVKALEFLEQGRCIVWAQLNQLRTPLDDLRMQDPVKAERLSAISRQLEAAGSRLDPRHSGVVLSMEAKISLQNEAHNHVKLAKERDALLSEVRNIPGFENFLKPRSYKDLMSKLPLEGCVVILNADTERCDAIALMAGHEEPMHIPLKKFTYTRAKRLAEGLRRYLFSRRLRSRYSDSEIEVEARAIAPARLGARINVHELLATLWNDLVQPILQALPLIERSDNGQNLSRIWWCPTGPFAFLPIHAAGIYKEETATSPCDALSNFAISSYIPTLTILERLQRRSNIKGTAYQVLLVGQPDTPGLAKIPCTVEEVQQTHEELSKRGVPSTIYMSKDATAERVMESLESYPFVHLACHASQGLKDPLESAIHLYYRPLKLSEIMKKSLPEAEFVFMSACQTSTGDDNLPEEAIHLAAGMLAAGYRSVVATMWSISDKHAPQIAELFYKNMFGNNLPEAGLTMDVAASARALHFAVCNLRESSENSTEALLAWIPYVHFGV</sequence>
<dbReference type="Gene3D" id="1.25.40.10">
    <property type="entry name" value="Tetratricopeptide repeat domain"/>
    <property type="match status" value="2"/>
</dbReference>
<accession>A0A409YLB4</accession>
<reference evidence="3 4" key="1">
    <citation type="journal article" date="2018" name="Evol. Lett.">
        <title>Horizontal gene cluster transfer increased hallucinogenic mushroom diversity.</title>
        <authorList>
            <person name="Reynolds H.T."/>
            <person name="Vijayakumar V."/>
            <person name="Gluck-Thaler E."/>
            <person name="Korotkin H.B."/>
            <person name="Matheny P.B."/>
            <person name="Slot J.C."/>
        </authorList>
    </citation>
    <scope>NUCLEOTIDE SEQUENCE [LARGE SCALE GENOMIC DNA]</scope>
    <source>
        <strain evidence="3 4">SRW20</strain>
    </source>
</reference>
<evidence type="ECO:0000259" key="2">
    <source>
        <dbReference type="Pfam" id="PF12770"/>
    </source>
</evidence>
<dbReference type="PANTHER" id="PTHR19959">
    <property type="entry name" value="KINESIN LIGHT CHAIN"/>
    <property type="match status" value="1"/>
</dbReference>
<evidence type="ECO:0000313" key="4">
    <source>
        <dbReference type="Proteomes" id="UP000284706"/>
    </source>
</evidence>
<organism evidence="3 4">
    <name type="scientific">Gymnopilus dilepis</name>
    <dbReference type="NCBI Taxonomy" id="231916"/>
    <lineage>
        <taxon>Eukaryota</taxon>
        <taxon>Fungi</taxon>
        <taxon>Dikarya</taxon>
        <taxon>Basidiomycota</taxon>
        <taxon>Agaricomycotina</taxon>
        <taxon>Agaricomycetes</taxon>
        <taxon>Agaricomycetidae</taxon>
        <taxon>Agaricales</taxon>
        <taxon>Agaricineae</taxon>
        <taxon>Hymenogastraceae</taxon>
        <taxon>Gymnopilus</taxon>
    </lineage>
</organism>
<feature type="domain" description="CHAT" evidence="2">
    <location>
        <begin position="962"/>
        <end position="1259"/>
    </location>
</feature>
<evidence type="ECO:0000256" key="1">
    <source>
        <dbReference type="SAM" id="MobiDB-lite"/>
    </source>
</evidence>
<evidence type="ECO:0000313" key="3">
    <source>
        <dbReference type="EMBL" id="PPR03815.1"/>
    </source>
</evidence>
<dbReference type="SUPFAM" id="SSF48452">
    <property type="entry name" value="TPR-like"/>
    <property type="match status" value="1"/>
</dbReference>